<dbReference type="Proteomes" id="UP000789405">
    <property type="component" value="Unassembled WGS sequence"/>
</dbReference>
<evidence type="ECO:0000313" key="3">
    <source>
        <dbReference type="Proteomes" id="UP000789405"/>
    </source>
</evidence>
<evidence type="ECO:0000256" key="1">
    <source>
        <dbReference type="SAM" id="MobiDB-lite"/>
    </source>
</evidence>
<organism evidence="2 3">
    <name type="scientific">Dentiscutata erythropus</name>
    <dbReference type="NCBI Taxonomy" id="1348616"/>
    <lineage>
        <taxon>Eukaryota</taxon>
        <taxon>Fungi</taxon>
        <taxon>Fungi incertae sedis</taxon>
        <taxon>Mucoromycota</taxon>
        <taxon>Glomeromycotina</taxon>
        <taxon>Glomeromycetes</taxon>
        <taxon>Diversisporales</taxon>
        <taxon>Gigasporaceae</taxon>
        <taxon>Dentiscutata</taxon>
    </lineage>
</organism>
<feature type="compositionally biased region" description="Basic and acidic residues" evidence="1">
    <location>
        <begin position="18"/>
        <end position="34"/>
    </location>
</feature>
<gene>
    <name evidence="2" type="ORF">DERYTH_LOCUS14213</name>
</gene>
<comment type="caution">
    <text evidence="2">The sequence shown here is derived from an EMBL/GenBank/DDBJ whole genome shotgun (WGS) entry which is preliminary data.</text>
</comment>
<dbReference type="AlphaFoldDB" id="A0A9N9I4D6"/>
<accession>A0A9N9I4D6</accession>
<reference evidence="2" key="1">
    <citation type="submission" date="2021-06" db="EMBL/GenBank/DDBJ databases">
        <authorList>
            <person name="Kallberg Y."/>
            <person name="Tangrot J."/>
            <person name="Rosling A."/>
        </authorList>
    </citation>
    <scope>NUCLEOTIDE SEQUENCE</scope>
    <source>
        <strain evidence="2">MA453B</strain>
    </source>
</reference>
<protein>
    <submittedName>
        <fullName evidence="2">16074_t:CDS:1</fullName>
    </submittedName>
</protein>
<name>A0A9N9I4D6_9GLOM</name>
<proteinExistence type="predicted"/>
<feature type="region of interest" description="Disordered" evidence="1">
    <location>
        <begin position="1"/>
        <end position="42"/>
    </location>
</feature>
<evidence type="ECO:0000313" key="2">
    <source>
        <dbReference type="EMBL" id="CAG8719534.1"/>
    </source>
</evidence>
<dbReference type="EMBL" id="CAJVPY010010518">
    <property type="protein sequence ID" value="CAG8719534.1"/>
    <property type="molecule type" value="Genomic_DNA"/>
</dbReference>
<sequence length="42" mass="4775">MTALTNDDINNDIIGVENDDKGDKATDNRAEIIRSKMRNIKR</sequence>
<feature type="non-terminal residue" evidence="2">
    <location>
        <position position="42"/>
    </location>
</feature>
<keyword evidence="3" id="KW-1185">Reference proteome</keyword>